<dbReference type="Pfam" id="PF01381">
    <property type="entry name" value="HTH_3"/>
    <property type="match status" value="1"/>
</dbReference>
<dbReference type="CDD" id="cd02209">
    <property type="entry name" value="cupin_XRE_C"/>
    <property type="match status" value="1"/>
</dbReference>
<evidence type="ECO:0000256" key="1">
    <source>
        <dbReference type="ARBA" id="ARBA00023125"/>
    </source>
</evidence>
<dbReference type="Gene3D" id="2.60.120.10">
    <property type="entry name" value="Jelly Rolls"/>
    <property type="match status" value="1"/>
</dbReference>
<dbReference type="CDD" id="cd00093">
    <property type="entry name" value="HTH_XRE"/>
    <property type="match status" value="1"/>
</dbReference>
<dbReference type="PROSITE" id="PS50943">
    <property type="entry name" value="HTH_CROC1"/>
    <property type="match status" value="1"/>
</dbReference>
<gene>
    <name evidence="2" type="ORF">TRIP_B10004</name>
</gene>
<dbReference type="PANTHER" id="PTHR46797:SF1">
    <property type="entry name" value="METHYLPHOSPHONATE SYNTHASE"/>
    <property type="match status" value="1"/>
</dbReference>
<dbReference type="SUPFAM" id="SSF47413">
    <property type="entry name" value="lambda repressor-like DNA-binding domains"/>
    <property type="match status" value="1"/>
</dbReference>
<dbReference type="InterPro" id="IPR013096">
    <property type="entry name" value="Cupin_2"/>
</dbReference>
<dbReference type="EMBL" id="UPXX01000001">
    <property type="protein sequence ID" value="VBB41276.1"/>
    <property type="molecule type" value="Genomic_DNA"/>
</dbReference>
<dbReference type="InterPro" id="IPR001387">
    <property type="entry name" value="Cro/C1-type_HTH"/>
</dbReference>
<dbReference type="GO" id="GO:0005829">
    <property type="term" value="C:cytosol"/>
    <property type="evidence" value="ECO:0007669"/>
    <property type="project" value="TreeGrafter"/>
</dbReference>
<keyword evidence="1" id="KW-0238">DNA-binding</keyword>
<dbReference type="InterPro" id="IPR050807">
    <property type="entry name" value="TransReg_Diox_bact_type"/>
</dbReference>
<dbReference type="InterPro" id="IPR010982">
    <property type="entry name" value="Lambda_DNA-bd_dom_sf"/>
</dbReference>
<dbReference type="InterPro" id="IPR014710">
    <property type="entry name" value="RmlC-like_jellyroll"/>
</dbReference>
<dbReference type="PANTHER" id="PTHR46797">
    <property type="entry name" value="HTH-TYPE TRANSCRIPTIONAL REGULATOR"/>
    <property type="match status" value="1"/>
</dbReference>
<dbReference type="GO" id="GO:0003677">
    <property type="term" value="F:DNA binding"/>
    <property type="evidence" value="ECO:0007669"/>
    <property type="project" value="UniProtKB-KW"/>
</dbReference>
<organism evidence="2">
    <name type="scientific">Uncultured Desulfatiglans sp</name>
    <dbReference type="NCBI Taxonomy" id="1748965"/>
    <lineage>
        <taxon>Bacteria</taxon>
        <taxon>Pseudomonadati</taxon>
        <taxon>Thermodesulfobacteriota</taxon>
        <taxon>Desulfobacteria</taxon>
        <taxon>Desulfatiglandales</taxon>
        <taxon>Desulfatiglandaceae</taxon>
        <taxon>Desulfatiglans</taxon>
        <taxon>environmental samples</taxon>
    </lineage>
</organism>
<dbReference type="Pfam" id="PF07883">
    <property type="entry name" value="Cupin_2"/>
    <property type="match status" value="1"/>
</dbReference>
<protein>
    <submittedName>
        <fullName evidence="2">Cupin domain protein</fullName>
    </submittedName>
</protein>
<evidence type="ECO:0000313" key="2">
    <source>
        <dbReference type="EMBL" id="VBB41276.1"/>
    </source>
</evidence>
<dbReference type="GO" id="GO:0003700">
    <property type="term" value="F:DNA-binding transcription factor activity"/>
    <property type="evidence" value="ECO:0007669"/>
    <property type="project" value="TreeGrafter"/>
</dbReference>
<accession>A0A652ZZQ6</accession>
<dbReference type="Gene3D" id="1.10.260.40">
    <property type="entry name" value="lambda repressor-like DNA-binding domains"/>
    <property type="match status" value="1"/>
</dbReference>
<proteinExistence type="predicted"/>
<dbReference type="AlphaFoldDB" id="A0A652ZZQ6"/>
<sequence>MPQEQSSKPFGKRLAALRKKKGLTLKHLGNETGLAPKYISQVEKGEVIPPVAVILQLSKALEVDSSILLKEEKKRADEQSAEDYRKRTEDYTYENLTPEARHKHLKAFRIFIDPRSEHKGVSYQHPGEEFVYVLQGEVEVMVGENRNVLAPGQNVHFDSSIVHKLRNLSEVRAELLVVLYTP</sequence>
<dbReference type="SMART" id="SM00530">
    <property type="entry name" value="HTH_XRE"/>
    <property type="match status" value="1"/>
</dbReference>
<dbReference type="SUPFAM" id="SSF51182">
    <property type="entry name" value="RmlC-like cupins"/>
    <property type="match status" value="1"/>
</dbReference>
<name>A0A652ZZQ6_UNCDX</name>
<dbReference type="InterPro" id="IPR011051">
    <property type="entry name" value="RmlC_Cupin_sf"/>
</dbReference>
<reference evidence="2" key="1">
    <citation type="submission" date="2018-07" db="EMBL/GenBank/DDBJ databases">
        <authorList>
            <consortium name="Genoscope - CEA"/>
            <person name="William W."/>
        </authorList>
    </citation>
    <scope>NUCLEOTIDE SEQUENCE</scope>
    <source>
        <strain evidence="2">IK1</strain>
    </source>
</reference>